<dbReference type="AlphaFoldDB" id="A0A0D3JNX1"/>
<dbReference type="InterPro" id="IPR014953">
    <property type="entry name" value="DUF1824"/>
</dbReference>
<sequence>MLWLNADAFCTEPWRQDPIDFMVRNDLVLLFDNLNGAARAPPTLMRLIRDIFQTPFCGVSIRNGSLAPYRKGHRATAAQPGSEGLGGAISANAWAAEQPPAPLGEAVRALLAAAKPGDGRIMLGFCADDAASGVAALKAWVTSLGLPKGTLHGMDRDGVPLDMSTFGSVYIKYSSHSLSAGDPPGTAILSGYGGDFRGVYFNPQLPDGLFRQYAVLPLF</sequence>
<evidence type="ECO:0000313" key="2">
    <source>
        <dbReference type="Proteomes" id="UP000013827"/>
    </source>
</evidence>
<name>A0A0D3JNX1_EMIH1</name>
<accession>A0A0D3JNX1</accession>
<dbReference type="RefSeq" id="XP_005777635.1">
    <property type="nucleotide sequence ID" value="XM_005777578.1"/>
</dbReference>
<dbReference type="Gene3D" id="3.30.360.10">
    <property type="entry name" value="Dihydrodipicolinate Reductase, domain 2"/>
    <property type="match status" value="1"/>
</dbReference>
<proteinExistence type="predicted"/>
<dbReference type="Proteomes" id="UP000013827">
    <property type="component" value="Unassembled WGS sequence"/>
</dbReference>
<dbReference type="Pfam" id="PF08854">
    <property type="entry name" value="DUF1824"/>
    <property type="match status" value="1"/>
</dbReference>
<protein>
    <submittedName>
        <fullName evidence="1">Uncharacterized protein</fullName>
    </submittedName>
</protein>
<evidence type="ECO:0000313" key="1">
    <source>
        <dbReference type="EnsemblProtists" id="EOD25206"/>
    </source>
</evidence>
<dbReference type="SUPFAM" id="SSF160532">
    <property type="entry name" value="Ava3019-like"/>
    <property type="match status" value="1"/>
</dbReference>
<dbReference type="KEGG" id="ehx:EMIHUDRAFT_206375"/>
<reference evidence="2" key="1">
    <citation type="journal article" date="2013" name="Nature">
        <title>Pan genome of the phytoplankton Emiliania underpins its global distribution.</title>
        <authorList>
            <person name="Read B.A."/>
            <person name="Kegel J."/>
            <person name="Klute M.J."/>
            <person name="Kuo A."/>
            <person name="Lefebvre S.C."/>
            <person name="Maumus F."/>
            <person name="Mayer C."/>
            <person name="Miller J."/>
            <person name="Monier A."/>
            <person name="Salamov A."/>
            <person name="Young J."/>
            <person name="Aguilar M."/>
            <person name="Claverie J.M."/>
            <person name="Frickenhaus S."/>
            <person name="Gonzalez K."/>
            <person name="Herman E.K."/>
            <person name="Lin Y.C."/>
            <person name="Napier J."/>
            <person name="Ogata H."/>
            <person name="Sarno A.F."/>
            <person name="Shmutz J."/>
            <person name="Schroeder D."/>
            <person name="de Vargas C."/>
            <person name="Verret F."/>
            <person name="von Dassow P."/>
            <person name="Valentin K."/>
            <person name="Van de Peer Y."/>
            <person name="Wheeler G."/>
            <person name="Dacks J.B."/>
            <person name="Delwiche C.F."/>
            <person name="Dyhrman S.T."/>
            <person name="Glockner G."/>
            <person name="John U."/>
            <person name="Richards T."/>
            <person name="Worden A.Z."/>
            <person name="Zhang X."/>
            <person name="Grigoriev I.V."/>
            <person name="Allen A.E."/>
            <person name="Bidle K."/>
            <person name="Borodovsky M."/>
            <person name="Bowler C."/>
            <person name="Brownlee C."/>
            <person name="Cock J.M."/>
            <person name="Elias M."/>
            <person name="Gladyshev V.N."/>
            <person name="Groth M."/>
            <person name="Guda C."/>
            <person name="Hadaegh A."/>
            <person name="Iglesias-Rodriguez M.D."/>
            <person name="Jenkins J."/>
            <person name="Jones B.M."/>
            <person name="Lawson T."/>
            <person name="Leese F."/>
            <person name="Lindquist E."/>
            <person name="Lobanov A."/>
            <person name="Lomsadze A."/>
            <person name="Malik S.B."/>
            <person name="Marsh M.E."/>
            <person name="Mackinder L."/>
            <person name="Mock T."/>
            <person name="Mueller-Roeber B."/>
            <person name="Pagarete A."/>
            <person name="Parker M."/>
            <person name="Probert I."/>
            <person name="Quesneville H."/>
            <person name="Raines C."/>
            <person name="Rensing S.A."/>
            <person name="Riano-Pachon D.M."/>
            <person name="Richier S."/>
            <person name="Rokitta S."/>
            <person name="Shiraiwa Y."/>
            <person name="Soanes D.M."/>
            <person name="van der Giezen M."/>
            <person name="Wahlund T.M."/>
            <person name="Williams B."/>
            <person name="Wilson W."/>
            <person name="Wolfe G."/>
            <person name="Wurch L.L."/>
        </authorList>
    </citation>
    <scope>NUCLEOTIDE SEQUENCE</scope>
</reference>
<organism evidence="1 2">
    <name type="scientific">Emiliania huxleyi (strain CCMP1516)</name>
    <dbReference type="NCBI Taxonomy" id="280463"/>
    <lineage>
        <taxon>Eukaryota</taxon>
        <taxon>Haptista</taxon>
        <taxon>Haptophyta</taxon>
        <taxon>Prymnesiophyceae</taxon>
        <taxon>Isochrysidales</taxon>
        <taxon>Noelaerhabdaceae</taxon>
        <taxon>Emiliania</taxon>
    </lineage>
</organism>
<dbReference type="eggNOG" id="ENOG502S97V">
    <property type="taxonomic scope" value="Eukaryota"/>
</dbReference>
<dbReference type="PaxDb" id="2903-EOD25206"/>
<keyword evidence="2" id="KW-1185">Reference proteome</keyword>
<dbReference type="HOGENOM" id="CLU_093338_0_0_1"/>
<dbReference type="GeneID" id="17270752"/>
<reference evidence="1" key="2">
    <citation type="submission" date="2024-10" db="UniProtKB">
        <authorList>
            <consortium name="EnsemblProtists"/>
        </authorList>
    </citation>
    <scope>IDENTIFICATION</scope>
</reference>
<dbReference type="EnsemblProtists" id="EOD25206">
    <property type="protein sequence ID" value="EOD25206"/>
    <property type="gene ID" value="EMIHUDRAFT_206375"/>
</dbReference>